<reference evidence="3 4" key="1">
    <citation type="journal article" date="2019" name="Plant Biotechnol. J.">
        <title>The red bayberry genome and genetic basis of sex determination.</title>
        <authorList>
            <person name="Jia H.M."/>
            <person name="Jia H.J."/>
            <person name="Cai Q.L."/>
            <person name="Wang Y."/>
            <person name="Zhao H.B."/>
            <person name="Yang W.F."/>
            <person name="Wang G.Y."/>
            <person name="Li Y.H."/>
            <person name="Zhan D.L."/>
            <person name="Shen Y.T."/>
            <person name="Niu Q.F."/>
            <person name="Chang L."/>
            <person name="Qiu J."/>
            <person name="Zhao L."/>
            <person name="Xie H.B."/>
            <person name="Fu W.Y."/>
            <person name="Jin J."/>
            <person name="Li X.W."/>
            <person name="Jiao Y."/>
            <person name="Zhou C.C."/>
            <person name="Tu T."/>
            <person name="Chai C.Y."/>
            <person name="Gao J.L."/>
            <person name="Fan L.J."/>
            <person name="van de Weg E."/>
            <person name="Wang J.Y."/>
            <person name="Gao Z.S."/>
        </authorList>
    </citation>
    <scope>NUCLEOTIDE SEQUENCE [LARGE SCALE GENOMIC DNA]</scope>
    <source>
        <tissue evidence="3">Leaves</tissue>
    </source>
</reference>
<gene>
    <name evidence="3" type="ORF">CJ030_MR6G003667</name>
</gene>
<keyword evidence="2" id="KW-0812">Transmembrane</keyword>
<keyword evidence="2" id="KW-1133">Transmembrane helix</keyword>
<keyword evidence="4" id="KW-1185">Reference proteome</keyword>
<name>A0A6A1V980_9ROSI</name>
<dbReference type="OrthoDB" id="784738at2759"/>
<feature type="region of interest" description="Disordered" evidence="1">
    <location>
        <begin position="66"/>
        <end position="100"/>
    </location>
</feature>
<evidence type="ECO:0000256" key="1">
    <source>
        <dbReference type="SAM" id="MobiDB-lite"/>
    </source>
</evidence>
<proteinExistence type="predicted"/>
<evidence type="ECO:0000313" key="4">
    <source>
        <dbReference type="Proteomes" id="UP000516437"/>
    </source>
</evidence>
<dbReference type="PANTHER" id="PTHR35708:SF3">
    <property type="entry name" value="GB|AAD25831.1"/>
    <property type="match status" value="1"/>
</dbReference>
<keyword evidence="2" id="KW-0472">Membrane</keyword>
<dbReference type="Proteomes" id="UP000516437">
    <property type="component" value="Chromosome 6"/>
</dbReference>
<protein>
    <submittedName>
        <fullName evidence="3">Uncharacterized protein</fullName>
    </submittedName>
</protein>
<comment type="caution">
    <text evidence="3">The sequence shown here is derived from an EMBL/GenBank/DDBJ whole genome shotgun (WGS) entry which is preliminary data.</text>
</comment>
<dbReference type="AlphaFoldDB" id="A0A6A1V980"/>
<feature type="compositionally biased region" description="Basic and acidic residues" evidence="1">
    <location>
        <begin position="84"/>
        <end position="94"/>
    </location>
</feature>
<dbReference type="PANTHER" id="PTHR35708">
    <property type="entry name" value="GB|AAD25831.1"/>
    <property type="match status" value="1"/>
</dbReference>
<sequence>MASPFCCFRNPLPWFAVLAPLLISTGFWGFGFSSVLLTSTVLVLSTVHCAFSKHKPVVAVSREEVLGSEEAESSPQMEGVVSEPHPESETKTQEEEAQDGLSHEIHDHLVTSLYSLSENTECLYRLSTSEESEVDWPFRENVDQSPDYSDGSISDEESLIEIALPSGHYVSNQEEKPKVNKQQKVPDFSAESIFQPRYLLDQILSEINEMNEEENLIEIDISMGSIKCSRFEIEA</sequence>
<evidence type="ECO:0000256" key="2">
    <source>
        <dbReference type="SAM" id="Phobius"/>
    </source>
</evidence>
<accession>A0A6A1V980</accession>
<organism evidence="3 4">
    <name type="scientific">Morella rubra</name>
    <name type="common">Chinese bayberry</name>
    <dbReference type="NCBI Taxonomy" id="262757"/>
    <lineage>
        <taxon>Eukaryota</taxon>
        <taxon>Viridiplantae</taxon>
        <taxon>Streptophyta</taxon>
        <taxon>Embryophyta</taxon>
        <taxon>Tracheophyta</taxon>
        <taxon>Spermatophyta</taxon>
        <taxon>Magnoliopsida</taxon>
        <taxon>eudicotyledons</taxon>
        <taxon>Gunneridae</taxon>
        <taxon>Pentapetalae</taxon>
        <taxon>rosids</taxon>
        <taxon>fabids</taxon>
        <taxon>Fagales</taxon>
        <taxon>Myricaceae</taxon>
        <taxon>Morella</taxon>
    </lineage>
</organism>
<dbReference type="EMBL" id="RXIC02000024">
    <property type="protein sequence ID" value="KAB1208726.1"/>
    <property type="molecule type" value="Genomic_DNA"/>
</dbReference>
<feature type="transmembrane region" description="Helical" evidence="2">
    <location>
        <begin position="12"/>
        <end position="45"/>
    </location>
</feature>
<evidence type="ECO:0000313" key="3">
    <source>
        <dbReference type="EMBL" id="KAB1208726.1"/>
    </source>
</evidence>